<evidence type="ECO:0000313" key="2">
    <source>
        <dbReference type="Proteomes" id="UP000789525"/>
    </source>
</evidence>
<sequence length="179" mass="19817">RQAALRAIEQLWKHVRSAIPKLVERFKDDDPDVCGAASAAFKELTLQGWMNTGVIGIHLQKYFLGIMISDAVPELLEMLKDPIYYVSDAAAIAFGQLAQYNWLQNAVRNVIPQILDIFKHSESSIRKAAAVAFFNMAQHAESNDSLKETLPAALEGLCYDQNETIVDPAAQVVSRLASD</sequence>
<comment type="caution">
    <text evidence="1">The sequence shown here is derived from an EMBL/GenBank/DDBJ whole genome shotgun (WGS) entry which is preliminary data.</text>
</comment>
<accession>A0ACA9QIY2</accession>
<reference evidence="1" key="1">
    <citation type="submission" date="2021-06" db="EMBL/GenBank/DDBJ databases">
        <authorList>
            <person name="Kallberg Y."/>
            <person name="Tangrot J."/>
            <person name="Rosling A."/>
        </authorList>
    </citation>
    <scope>NUCLEOTIDE SEQUENCE</scope>
    <source>
        <strain evidence="1">CL356</strain>
    </source>
</reference>
<organism evidence="1 2">
    <name type="scientific">Acaulospora colombiana</name>
    <dbReference type="NCBI Taxonomy" id="27376"/>
    <lineage>
        <taxon>Eukaryota</taxon>
        <taxon>Fungi</taxon>
        <taxon>Fungi incertae sedis</taxon>
        <taxon>Mucoromycota</taxon>
        <taxon>Glomeromycotina</taxon>
        <taxon>Glomeromycetes</taxon>
        <taxon>Diversisporales</taxon>
        <taxon>Acaulosporaceae</taxon>
        <taxon>Acaulospora</taxon>
    </lineage>
</organism>
<name>A0ACA9QIY2_9GLOM</name>
<dbReference type="Proteomes" id="UP000789525">
    <property type="component" value="Unassembled WGS sequence"/>
</dbReference>
<dbReference type="EMBL" id="CAJVPT010054805">
    <property type="protein sequence ID" value="CAG8754013.1"/>
    <property type="molecule type" value="Genomic_DNA"/>
</dbReference>
<feature type="non-terminal residue" evidence="1">
    <location>
        <position position="179"/>
    </location>
</feature>
<feature type="non-terminal residue" evidence="1">
    <location>
        <position position="1"/>
    </location>
</feature>
<keyword evidence="2" id="KW-1185">Reference proteome</keyword>
<gene>
    <name evidence="1" type="ORF">ACOLOM_LOCUS12849</name>
</gene>
<proteinExistence type="predicted"/>
<protein>
    <submittedName>
        <fullName evidence="1">14129_t:CDS:1</fullName>
    </submittedName>
</protein>
<evidence type="ECO:0000313" key="1">
    <source>
        <dbReference type="EMBL" id="CAG8754013.1"/>
    </source>
</evidence>